<evidence type="ECO:0000313" key="2">
    <source>
        <dbReference type="EMBL" id="GAG01339.1"/>
    </source>
</evidence>
<gene>
    <name evidence="2" type="ORF">S01H1_41745</name>
</gene>
<feature type="region of interest" description="Disordered" evidence="1">
    <location>
        <begin position="1"/>
        <end position="26"/>
    </location>
</feature>
<dbReference type="AlphaFoldDB" id="X0U6C9"/>
<sequence>MAHFYASIQGNRGEATRMGTKNSGMTSHTRGWNVGVRVYMSVNRDGEDICTIYLTSGSSGHKLSKFIGDFTIKDLEG</sequence>
<reference evidence="2" key="1">
    <citation type="journal article" date="2014" name="Front. Microbiol.">
        <title>High frequency of phylogenetically diverse reductive dehalogenase-homologous genes in deep subseafloor sedimentary metagenomes.</title>
        <authorList>
            <person name="Kawai M."/>
            <person name="Futagami T."/>
            <person name="Toyoda A."/>
            <person name="Takaki Y."/>
            <person name="Nishi S."/>
            <person name="Hori S."/>
            <person name="Arai W."/>
            <person name="Tsubouchi T."/>
            <person name="Morono Y."/>
            <person name="Uchiyama I."/>
            <person name="Ito T."/>
            <person name="Fujiyama A."/>
            <person name="Inagaki F."/>
            <person name="Takami H."/>
        </authorList>
    </citation>
    <scope>NUCLEOTIDE SEQUENCE</scope>
    <source>
        <strain evidence="2">Expedition CK06-06</strain>
    </source>
</reference>
<accession>X0U6C9</accession>
<proteinExistence type="predicted"/>
<protein>
    <submittedName>
        <fullName evidence="2">Uncharacterized protein</fullName>
    </submittedName>
</protein>
<name>X0U6C9_9ZZZZ</name>
<dbReference type="EMBL" id="BARS01026493">
    <property type="protein sequence ID" value="GAG01339.1"/>
    <property type="molecule type" value="Genomic_DNA"/>
</dbReference>
<comment type="caution">
    <text evidence="2">The sequence shown here is derived from an EMBL/GenBank/DDBJ whole genome shotgun (WGS) entry which is preliminary data.</text>
</comment>
<evidence type="ECO:0000256" key="1">
    <source>
        <dbReference type="SAM" id="MobiDB-lite"/>
    </source>
</evidence>
<organism evidence="2">
    <name type="scientific">marine sediment metagenome</name>
    <dbReference type="NCBI Taxonomy" id="412755"/>
    <lineage>
        <taxon>unclassified sequences</taxon>
        <taxon>metagenomes</taxon>
        <taxon>ecological metagenomes</taxon>
    </lineage>
</organism>